<accession>A0A2Z5ZIA4</accession>
<organism evidence="1 2">
    <name type="scientific">Acetobacter orientalis</name>
    <dbReference type="NCBI Taxonomy" id="146474"/>
    <lineage>
        <taxon>Bacteria</taxon>
        <taxon>Pseudomonadati</taxon>
        <taxon>Pseudomonadota</taxon>
        <taxon>Alphaproteobacteria</taxon>
        <taxon>Acetobacterales</taxon>
        <taxon>Acetobacteraceae</taxon>
        <taxon>Acetobacter</taxon>
    </lineage>
</organism>
<dbReference type="EMBL" id="AP018515">
    <property type="protein sequence ID" value="BBC80206.1"/>
    <property type="molecule type" value="Genomic_DNA"/>
</dbReference>
<proteinExistence type="predicted"/>
<evidence type="ECO:0000313" key="2">
    <source>
        <dbReference type="Proteomes" id="UP000270034"/>
    </source>
</evidence>
<sequence>MRATLKKFFPSTTPLKNCVSLSGMLLLFLHGKNHLIATGVSSMVVFTFAA</sequence>
<dbReference type="AlphaFoldDB" id="A0A2Z5ZIA4"/>
<dbReference type="Proteomes" id="UP000270034">
    <property type="component" value="Chromosome"/>
</dbReference>
<name>A0A2Z5ZIA4_9PROT</name>
<gene>
    <name evidence="1" type="ORF">AcetOrient_orf02787</name>
</gene>
<reference evidence="1 2" key="1">
    <citation type="submission" date="2018-02" db="EMBL/GenBank/DDBJ databases">
        <title>Acetobacter orientalis genome.</title>
        <authorList>
            <person name="Nakashima N."/>
            <person name="Tamura T."/>
        </authorList>
    </citation>
    <scope>NUCLEOTIDE SEQUENCE [LARGE SCALE GENOMIC DNA]</scope>
    <source>
        <strain evidence="1 2">FAN1</strain>
    </source>
</reference>
<evidence type="ECO:0000313" key="1">
    <source>
        <dbReference type="EMBL" id="BBC80206.1"/>
    </source>
</evidence>
<dbReference type="KEGG" id="aot:AcetOri_orf02787"/>
<protein>
    <submittedName>
        <fullName evidence="1">FAD binding domain-containing protein</fullName>
    </submittedName>
</protein>